<dbReference type="Pfam" id="PF12833">
    <property type="entry name" value="HTH_18"/>
    <property type="match status" value="1"/>
</dbReference>
<keyword evidence="1" id="KW-0805">Transcription regulation</keyword>
<name>A0A9D9NH58_9BACT</name>
<dbReference type="PANTHER" id="PTHR43280">
    <property type="entry name" value="ARAC-FAMILY TRANSCRIPTIONAL REGULATOR"/>
    <property type="match status" value="1"/>
</dbReference>
<evidence type="ECO:0000259" key="4">
    <source>
        <dbReference type="PROSITE" id="PS01124"/>
    </source>
</evidence>
<dbReference type="AlphaFoldDB" id="A0A9D9NH58"/>
<evidence type="ECO:0000256" key="1">
    <source>
        <dbReference type="ARBA" id="ARBA00023015"/>
    </source>
</evidence>
<sequence>MLEIKTVHQCNCRLGGKTLCPQACIIRMDGSGETPDEAEKVRFGFYSILLIEHENGEKTCCGCNKYDFSDATMVFLPPERPFTMDDGCAFPEKGWLIAFQKELFCNTRTYNELEKYSFFSYDCKEALHLSLREKNKILECIHLMDEELRHPADCHSEILLVRCIELILDYCTRYYERQFITREDKNESLVKRMDAFLDEFISSGKLEHRIYPSPALCAAELGLSEEYFSDMLKFHTGKTLREYFDLKLIALSQKMLLERNASPEHVAKHLGFRNIDYFNLVFKKITGVAPGEYLLSRN</sequence>
<dbReference type="PROSITE" id="PS01124">
    <property type="entry name" value="HTH_ARAC_FAMILY_2"/>
    <property type="match status" value="1"/>
</dbReference>
<proteinExistence type="predicted"/>
<evidence type="ECO:0000313" key="6">
    <source>
        <dbReference type="Proteomes" id="UP000823604"/>
    </source>
</evidence>
<dbReference type="GO" id="GO:0003700">
    <property type="term" value="F:DNA-binding transcription factor activity"/>
    <property type="evidence" value="ECO:0007669"/>
    <property type="project" value="InterPro"/>
</dbReference>
<reference evidence="5" key="1">
    <citation type="submission" date="2020-10" db="EMBL/GenBank/DDBJ databases">
        <authorList>
            <person name="Gilroy R."/>
        </authorList>
    </citation>
    <scope>NUCLEOTIDE SEQUENCE</scope>
    <source>
        <strain evidence="5">B1-8020</strain>
    </source>
</reference>
<protein>
    <submittedName>
        <fullName evidence="5">Helix-turn-helix transcriptional regulator</fullName>
    </submittedName>
</protein>
<dbReference type="PANTHER" id="PTHR43280:SF32">
    <property type="entry name" value="TRANSCRIPTIONAL REGULATORY PROTEIN"/>
    <property type="match status" value="1"/>
</dbReference>
<evidence type="ECO:0000313" key="5">
    <source>
        <dbReference type="EMBL" id="MBO8473297.1"/>
    </source>
</evidence>
<keyword evidence="3" id="KW-0804">Transcription</keyword>
<dbReference type="SUPFAM" id="SSF46689">
    <property type="entry name" value="Homeodomain-like"/>
    <property type="match status" value="1"/>
</dbReference>
<accession>A0A9D9NH58</accession>
<organism evidence="5 6">
    <name type="scientific">Candidatus Merdivivens pullicola</name>
    <dbReference type="NCBI Taxonomy" id="2840872"/>
    <lineage>
        <taxon>Bacteria</taxon>
        <taxon>Pseudomonadati</taxon>
        <taxon>Bacteroidota</taxon>
        <taxon>Bacteroidia</taxon>
        <taxon>Bacteroidales</taxon>
        <taxon>Muribaculaceae</taxon>
        <taxon>Muribaculaceae incertae sedis</taxon>
        <taxon>Candidatus Merdivivens</taxon>
    </lineage>
</organism>
<dbReference type="GO" id="GO:0043565">
    <property type="term" value="F:sequence-specific DNA binding"/>
    <property type="evidence" value="ECO:0007669"/>
    <property type="project" value="InterPro"/>
</dbReference>
<dbReference type="InterPro" id="IPR018060">
    <property type="entry name" value="HTH_AraC"/>
</dbReference>
<dbReference type="InterPro" id="IPR009057">
    <property type="entry name" value="Homeodomain-like_sf"/>
</dbReference>
<dbReference type="SMART" id="SM00342">
    <property type="entry name" value="HTH_ARAC"/>
    <property type="match status" value="1"/>
</dbReference>
<evidence type="ECO:0000256" key="3">
    <source>
        <dbReference type="ARBA" id="ARBA00023163"/>
    </source>
</evidence>
<feature type="domain" description="HTH araC/xylS-type" evidence="4">
    <location>
        <begin position="191"/>
        <end position="296"/>
    </location>
</feature>
<dbReference type="Proteomes" id="UP000823604">
    <property type="component" value="Unassembled WGS sequence"/>
</dbReference>
<comment type="caution">
    <text evidence="5">The sequence shown here is derived from an EMBL/GenBank/DDBJ whole genome shotgun (WGS) entry which is preliminary data.</text>
</comment>
<dbReference type="Gene3D" id="1.10.10.60">
    <property type="entry name" value="Homeodomain-like"/>
    <property type="match status" value="1"/>
</dbReference>
<gene>
    <name evidence="5" type="ORF">IAB81_06665</name>
</gene>
<evidence type="ECO:0000256" key="2">
    <source>
        <dbReference type="ARBA" id="ARBA00023125"/>
    </source>
</evidence>
<reference evidence="5" key="2">
    <citation type="journal article" date="2021" name="PeerJ">
        <title>Extensive microbial diversity within the chicken gut microbiome revealed by metagenomics and culture.</title>
        <authorList>
            <person name="Gilroy R."/>
            <person name="Ravi A."/>
            <person name="Getino M."/>
            <person name="Pursley I."/>
            <person name="Horton D.L."/>
            <person name="Alikhan N.F."/>
            <person name="Baker D."/>
            <person name="Gharbi K."/>
            <person name="Hall N."/>
            <person name="Watson M."/>
            <person name="Adriaenssens E.M."/>
            <person name="Foster-Nyarko E."/>
            <person name="Jarju S."/>
            <person name="Secka A."/>
            <person name="Antonio M."/>
            <person name="Oren A."/>
            <person name="Chaudhuri R.R."/>
            <person name="La Ragione R."/>
            <person name="Hildebrand F."/>
            <person name="Pallen M.J."/>
        </authorList>
    </citation>
    <scope>NUCLEOTIDE SEQUENCE</scope>
    <source>
        <strain evidence="5">B1-8020</strain>
    </source>
</reference>
<dbReference type="EMBL" id="JADIMA010000066">
    <property type="protein sequence ID" value="MBO8473297.1"/>
    <property type="molecule type" value="Genomic_DNA"/>
</dbReference>
<keyword evidence="2" id="KW-0238">DNA-binding</keyword>